<reference evidence="1 2" key="1">
    <citation type="submission" date="2016-10" db="EMBL/GenBank/DDBJ databases">
        <authorList>
            <person name="de Groot N.N."/>
        </authorList>
    </citation>
    <scope>NUCLEOTIDE SEQUENCE [LARGE SCALE GENOMIC DNA]</scope>
    <source>
        <strain evidence="1 2">U95</strain>
    </source>
</reference>
<dbReference type="GO" id="GO:0005737">
    <property type="term" value="C:cytoplasm"/>
    <property type="evidence" value="ECO:0007669"/>
    <property type="project" value="TreeGrafter"/>
</dbReference>
<dbReference type="InterPro" id="IPR036291">
    <property type="entry name" value="NAD(P)-bd_dom_sf"/>
</dbReference>
<keyword evidence="2" id="KW-1185">Reference proteome</keyword>
<name>A0A1G5QWL1_9RHOB</name>
<protein>
    <submittedName>
        <fullName evidence="1">Ornithine cyclodeaminase</fullName>
    </submittedName>
</protein>
<evidence type="ECO:0000313" key="2">
    <source>
        <dbReference type="Proteomes" id="UP000198767"/>
    </source>
</evidence>
<gene>
    <name evidence="1" type="ORF">SAMN04488118_106121</name>
</gene>
<dbReference type="OrthoDB" id="9785971at2"/>
<dbReference type="RefSeq" id="WP_090218971.1">
    <property type="nucleotide sequence ID" value="NZ_FMWG01000006.1"/>
</dbReference>
<dbReference type="SUPFAM" id="SSF51735">
    <property type="entry name" value="NAD(P)-binding Rossmann-fold domains"/>
    <property type="match status" value="1"/>
</dbReference>
<dbReference type="Gene3D" id="3.30.1780.10">
    <property type="entry name" value="ornithine cyclodeaminase, domain 1"/>
    <property type="match status" value="1"/>
</dbReference>
<accession>A0A1G5QWL1</accession>
<organism evidence="1 2">
    <name type="scientific">Epibacterium ulvae</name>
    <dbReference type="NCBI Taxonomy" id="1156985"/>
    <lineage>
        <taxon>Bacteria</taxon>
        <taxon>Pseudomonadati</taxon>
        <taxon>Pseudomonadota</taxon>
        <taxon>Alphaproteobacteria</taxon>
        <taxon>Rhodobacterales</taxon>
        <taxon>Roseobacteraceae</taxon>
        <taxon>Epibacterium</taxon>
    </lineage>
</organism>
<sequence length="307" mass="33605">MSLPFVDFQTGEALLDWPGFAKALAKGHEHPKASVDDTFLYRGEDTLLSRAAWIDGLGMAVKTATIFPGNPKTGSPMVNGAVTLYSDQNGMPEALIDFHLVTKWKTAGDSLLGALRLANPDSRRILIVGAGTVGASLIEAFSACYPKAQFQIWNRTNAKAETLVAQYPETAAVPDLRTAVEAADIILTCTMSSTPLVLGDWLRPGQHLNLIGAYRPDMRETDDQALSRAQIYTDSFDTTLDHIGEFKIPLSQGKITRSDVRADFYALDQFPEYDPNQITLFKNGGGAHLDLITGRHILDLWKAQDTH</sequence>
<dbReference type="PIRSF" id="PIRSF001439">
    <property type="entry name" value="CryM"/>
    <property type="match status" value="1"/>
</dbReference>
<dbReference type="Gene3D" id="3.40.50.720">
    <property type="entry name" value="NAD(P)-binding Rossmann-like Domain"/>
    <property type="match status" value="1"/>
</dbReference>
<dbReference type="STRING" id="1156985.SAMN04488118_106121"/>
<evidence type="ECO:0000313" key="1">
    <source>
        <dbReference type="EMBL" id="SCZ65978.1"/>
    </source>
</evidence>
<dbReference type="InterPro" id="IPR003462">
    <property type="entry name" value="ODC_Mu_crystall"/>
</dbReference>
<dbReference type="AlphaFoldDB" id="A0A1G5QWL1"/>
<dbReference type="EMBL" id="FMWG01000006">
    <property type="protein sequence ID" value="SCZ65978.1"/>
    <property type="molecule type" value="Genomic_DNA"/>
</dbReference>
<dbReference type="Pfam" id="PF02423">
    <property type="entry name" value="OCD_Mu_crystall"/>
    <property type="match status" value="1"/>
</dbReference>
<dbReference type="PANTHER" id="PTHR13812:SF19">
    <property type="entry name" value="KETIMINE REDUCTASE MU-CRYSTALLIN"/>
    <property type="match status" value="1"/>
</dbReference>
<proteinExistence type="predicted"/>
<dbReference type="InterPro" id="IPR023401">
    <property type="entry name" value="ODC_N"/>
</dbReference>
<dbReference type="PANTHER" id="PTHR13812">
    <property type="entry name" value="KETIMINE REDUCTASE MU-CRYSTALLIN"/>
    <property type="match status" value="1"/>
</dbReference>
<dbReference type="Proteomes" id="UP000198767">
    <property type="component" value="Unassembled WGS sequence"/>
</dbReference>